<dbReference type="EC" id="2.1.1.200" evidence="5"/>
<dbReference type="PIRSF" id="PIRSF004808">
    <property type="entry name" value="LasT"/>
    <property type="match status" value="1"/>
</dbReference>
<gene>
    <name evidence="5" type="primary">trmJ</name>
    <name evidence="7" type="ORF">H6F44_18135</name>
</gene>
<reference evidence="7" key="1">
    <citation type="journal article" date="2015" name="ISME J.">
        <title>Draft Genome Sequence of Streptomyces incarnatus NRRL8089, which Produces the Nucleoside Antibiotic Sinefungin.</title>
        <authorList>
            <person name="Oshima K."/>
            <person name="Hattori M."/>
            <person name="Shimizu H."/>
            <person name="Fukuda K."/>
            <person name="Nemoto M."/>
            <person name="Inagaki K."/>
            <person name="Tamura T."/>
        </authorList>
    </citation>
    <scope>NUCLEOTIDE SEQUENCE</scope>
    <source>
        <strain evidence="7">FACHB-1277</strain>
    </source>
</reference>
<evidence type="ECO:0000256" key="3">
    <source>
        <dbReference type="ARBA" id="ARBA00022679"/>
    </source>
</evidence>
<proteinExistence type="inferred from homology"/>
<keyword evidence="5" id="KW-0819">tRNA processing</keyword>
<evidence type="ECO:0000313" key="8">
    <source>
        <dbReference type="Proteomes" id="UP000631421"/>
    </source>
</evidence>
<dbReference type="InterPro" id="IPR001537">
    <property type="entry name" value="SpoU_MeTrfase"/>
</dbReference>
<accession>A0A926UW95</accession>
<comment type="catalytic activity">
    <reaction evidence="5">
        <text>uridine(32) in tRNA + S-adenosyl-L-methionine = 2'-O-methyluridine(32) in tRNA + S-adenosyl-L-homocysteine + H(+)</text>
        <dbReference type="Rhea" id="RHEA:42936"/>
        <dbReference type="Rhea" id="RHEA-COMP:10107"/>
        <dbReference type="Rhea" id="RHEA-COMP:10290"/>
        <dbReference type="ChEBI" id="CHEBI:15378"/>
        <dbReference type="ChEBI" id="CHEBI:57856"/>
        <dbReference type="ChEBI" id="CHEBI:59789"/>
        <dbReference type="ChEBI" id="CHEBI:65315"/>
        <dbReference type="ChEBI" id="CHEBI:74478"/>
        <dbReference type="EC" id="2.1.1.200"/>
    </reaction>
</comment>
<comment type="subcellular location">
    <subcellularLocation>
        <location evidence="5">Cytoplasm</location>
    </subcellularLocation>
</comment>
<dbReference type="NCBIfam" id="TIGR00050">
    <property type="entry name" value="rRNA_methyl_1"/>
    <property type="match status" value="1"/>
</dbReference>
<comment type="similarity">
    <text evidence="1">Belongs to the class IV-like SAM-binding methyltransferase superfamily. RNA methyltransferase TrmH family.</text>
</comment>
<dbReference type="PANTHER" id="PTHR42786">
    <property type="entry name" value="TRNA/RRNA METHYLTRANSFERASE"/>
    <property type="match status" value="1"/>
</dbReference>
<evidence type="ECO:0000256" key="4">
    <source>
        <dbReference type="ARBA" id="ARBA00022691"/>
    </source>
</evidence>
<dbReference type="GO" id="GO:0003723">
    <property type="term" value="F:RNA binding"/>
    <property type="evidence" value="ECO:0007669"/>
    <property type="project" value="InterPro"/>
</dbReference>
<dbReference type="Proteomes" id="UP000631421">
    <property type="component" value="Unassembled WGS sequence"/>
</dbReference>
<organism evidence="7 8">
    <name type="scientific">Pseudanabaena cinerea FACHB-1277</name>
    <dbReference type="NCBI Taxonomy" id="2949581"/>
    <lineage>
        <taxon>Bacteria</taxon>
        <taxon>Bacillati</taxon>
        <taxon>Cyanobacteriota</taxon>
        <taxon>Cyanophyceae</taxon>
        <taxon>Pseudanabaenales</taxon>
        <taxon>Pseudanabaenaceae</taxon>
        <taxon>Pseudanabaena</taxon>
        <taxon>Pseudanabaena cinerea</taxon>
    </lineage>
</organism>
<feature type="domain" description="tRNA/rRNA methyltransferase SpoU type" evidence="6">
    <location>
        <begin position="4"/>
        <end position="154"/>
    </location>
</feature>
<keyword evidence="8" id="KW-1185">Reference proteome</keyword>
<dbReference type="GO" id="GO:0005829">
    <property type="term" value="C:cytosol"/>
    <property type="evidence" value="ECO:0007669"/>
    <property type="project" value="TreeGrafter"/>
</dbReference>
<evidence type="ECO:0000259" key="6">
    <source>
        <dbReference type="Pfam" id="PF00588"/>
    </source>
</evidence>
<evidence type="ECO:0000256" key="1">
    <source>
        <dbReference type="ARBA" id="ARBA00007228"/>
    </source>
</evidence>
<dbReference type="Gene3D" id="3.40.1280.10">
    <property type="match status" value="1"/>
</dbReference>
<comment type="subunit">
    <text evidence="5">Homodimer.</text>
</comment>
<evidence type="ECO:0000256" key="5">
    <source>
        <dbReference type="RuleBase" id="RU362024"/>
    </source>
</evidence>
<dbReference type="SUPFAM" id="SSF75217">
    <property type="entry name" value="alpha/beta knot"/>
    <property type="match status" value="1"/>
</dbReference>
<dbReference type="EMBL" id="JACJPY010000076">
    <property type="protein sequence ID" value="MBD2152026.1"/>
    <property type="molecule type" value="Genomic_DNA"/>
</dbReference>
<dbReference type="GO" id="GO:0160206">
    <property type="term" value="F:tRNA (cytidine(32)/uridine(32)-2'-O)-methyltransferase activity"/>
    <property type="evidence" value="ECO:0007669"/>
    <property type="project" value="UniProtKB-EC"/>
</dbReference>
<keyword evidence="2 5" id="KW-0489">Methyltransferase</keyword>
<dbReference type="InterPro" id="IPR029028">
    <property type="entry name" value="Alpha/beta_knot_MTases"/>
</dbReference>
<comment type="catalytic activity">
    <reaction evidence="5">
        <text>cytidine(32) in tRNA + S-adenosyl-L-methionine = 2'-O-methylcytidine(32) in tRNA + S-adenosyl-L-homocysteine + H(+)</text>
        <dbReference type="Rhea" id="RHEA:42932"/>
        <dbReference type="Rhea" id="RHEA-COMP:10288"/>
        <dbReference type="Rhea" id="RHEA-COMP:10289"/>
        <dbReference type="ChEBI" id="CHEBI:15378"/>
        <dbReference type="ChEBI" id="CHEBI:57856"/>
        <dbReference type="ChEBI" id="CHEBI:59789"/>
        <dbReference type="ChEBI" id="CHEBI:74495"/>
        <dbReference type="ChEBI" id="CHEBI:82748"/>
        <dbReference type="EC" id="2.1.1.200"/>
    </reaction>
</comment>
<keyword evidence="5" id="KW-0963">Cytoplasm</keyword>
<dbReference type="InterPro" id="IPR004384">
    <property type="entry name" value="RNA_MeTrfase_TrmJ/LasT"/>
</dbReference>
<comment type="function">
    <text evidence="5">Catalyzes the formation of 2'O-methylated cytidine (Cm32) or 2'O-methylated uridine (Um32) at position 32 in tRNA.</text>
</comment>
<dbReference type="AlphaFoldDB" id="A0A926UW95"/>
<sequence length="256" mass="28748">MPNLRVVLVETAGTRNLGSVARVMKNFGLQDLWLVNPLCDRHSDEAKHMAVHAPEVLTNAKVVESLPLAIADCQRAIATVGRIDQGEMPVIDTRTAIAWLSQMQDTAEVALVFGAEDRGLSNLEIQHCQQVMRIPVNPEYPSLNLAQAVGICCYEWQLQTNVPRSSKLSRQLASQIDQDLLESKPIDLATRTELEAYYQQLETVLLKIGYLYPHTAFHRLQKFRQISDRANLTSAEVRMLRGVMRQVDWAVASSDK</sequence>
<protein>
    <recommendedName>
        <fullName evidence="5">tRNA (cytidine/uridine-2'-O-)-methyltransferase TrmJ</fullName>
        <ecNumber evidence="5">2.1.1.200</ecNumber>
    </recommendedName>
    <alternativeName>
        <fullName evidence="5">tRNA (cytidine(32)/uridine(32)-2'-O)-methyltransferase</fullName>
    </alternativeName>
    <alternativeName>
        <fullName evidence="5">tRNA Cm32/Um32 methyltransferase</fullName>
    </alternativeName>
</protein>
<dbReference type="CDD" id="cd18093">
    <property type="entry name" value="SpoU-like_TrmJ"/>
    <property type="match status" value="1"/>
</dbReference>
<comment type="caution">
    <text evidence="7">The sequence shown here is derived from an EMBL/GenBank/DDBJ whole genome shotgun (WGS) entry which is preliminary data.</text>
</comment>
<keyword evidence="3" id="KW-0808">Transferase</keyword>
<keyword evidence="4 5" id="KW-0949">S-adenosyl-L-methionine</keyword>
<name>A0A926UW95_9CYAN</name>
<dbReference type="Pfam" id="PF00588">
    <property type="entry name" value="SpoU_methylase"/>
    <property type="match status" value="1"/>
</dbReference>
<dbReference type="PANTHER" id="PTHR42786:SF2">
    <property type="entry name" value="TRNA (CYTIDINE_URIDINE-2'-O-)-METHYLTRANSFERASE TRMJ"/>
    <property type="match status" value="1"/>
</dbReference>
<dbReference type="GO" id="GO:0002128">
    <property type="term" value="P:tRNA nucleoside ribose methylation"/>
    <property type="evidence" value="ECO:0007669"/>
    <property type="project" value="TreeGrafter"/>
</dbReference>
<evidence type="ECO:0000256" key="2">
    <source>
        <dbReference type="ARBA" id="ARBA00022603"/>
    </source>
</evidence>
<dbReference type="RefSeq" id="WP_190352438.1">
    <property type="nucleotide sequence ID" value="NZ_JACJPY010000076.1"/>
</dbReference>
<evidence type="ECO:0000313" key="7">
    <source>
        <dbReference type="EMBL" id="MBD2152026.1"/>
    </source>
</evidence>
<dbReference type="InterPro" id="IPR029026">
    <property type="entry name" value="tRNA_m1G_MTases_N"/>
</dbReference>
<reference evidence="7" key="2">
    <citation type="submission" date="2020-08" db="EMBL/GenBank/DDBJ databases">
        <authorList>
            <person name="Chen M."/>
            <person name="Teng W."/>
            <person name="Zhao L."/>
            <person name="Hu C."/>
            <person name="Zhou Y."/>
            <person name="Han B."/>
            <person name="Song L."/>
            <person name="Shu W."/>
        </authorList>
    </citation>
    <scope>NUCLEOTIDE SEQUENCE</scope>
    <source>
        <strain evidence="7">FACHB-1277</strain>
    </source>
</reference>
<dbReference type="Gene3D" id="1.10.8.590">
    <property type="match status" value="1"/>
</dbReference>